<feature type="compositionally biased region" description="Polar residues" evidence="1">
    <location>
        <begin position="221"/>
        <end position="239"/>
    </location>
</feature>
<feature type="region of interest" description="Disordered" evidence="1">
    <location>
        <begin position="1"/>
        <end position="20"/>
    </location>
</feature>
<organism evidence="2">
    <name type="scientific">mine drainage metagenome</name>
    <dbReference type="NCBI Taxonomy" id="410659"/>
    <lineage>
        <taxon>unclassified sequences</taxon>
        <taxon>metagenomes</taxon>
        <taxon>ecological metagenomes</taxon>
    </lineage>
</organism>
<gene>
    <name evidence="2" type="ORF">GALL_535160</name>
</gene>
<dbReference type="AlphaFoldDB" id="A0A1J5PI27"/>
<accession>A0A1J5PI27</accession>
<protein>
    <submittedName>
        <fullName evidence="2">Uncharacterized protein</fullName>
    </submittedName>
</protein>
<proteinExistence type="predicted"/>
<dbReference type="EMBL" id="MLJW01007724">
    <property type="protein sequence ID" value="OIQ64931.1"/>
    <property type="molecule type" value="Genomic_DNA"/>
</dbReference>
<sequence length="294" mass="30253">MSGRTGALPSASSKPVFPKLNSPDGSQILRTVIRFSVSVPVLSVRMTVVAPSVSTADRRSIKAFLRAIRHMPRASASVATMGKPSGIAATASAMAASTIRKASLPCSSPIPPISAVRASVSQTSCPDSNASFCSRGDASGSASATSLEIWPSSVSMPVATTTPVPLPCVMLVPLKSIDVRSATRALASTGATDLLTRTDSPVSVDSSASRSAASTTRKSAEMTSPASSRTISPGTNRSAGTRRVCPPRSTLAERLPSALMASIDRTALISVTKPIAVLRIRTPTIAPPCSHSRK</sequence>
<feature type="compositionally biased region" description="Low complexity" evidence="1">
    <location>
        <begin position="199"/>
        <end position="217"/>
    </location>
</feature>
<comment type="caution">
    <text evidence="2">The sequence shown here is derived from an EMBL/GenBank/DDBJ whole genome shotgun (WGS) entry which is preliminary data.</text>
</comment>
<evidence type="ECO:0000313" key="2">
    <source>
        <dbReference type="EMBL" id="OIQ64931.1"/>
    </source>
</evidence>
<evidence type="ECO:0000256" key="1">
    <source>
        <dbReference type="SAM" id="MobiDB-lite"/>
    </source>
</evidence>
<name>A0A1J5PI27_9ZZZZ</name>
<feature type="region of interest" description="Disordered" evidence="1">
    <location>
        <begin position="196"/>
        <end position="250"/>
    </location>
</feature>
<reference evidence="2" key="1">
    <citation type="submission" date="2016-10" db="EMBL/GenBank/DDBJ databases">
        <title>Sequence of Gallionella enrichment culture.</title>
        <authorList>
            <person name="Poehlein A."/>
            <person name="Muehling M."/>
            <person name="Daniel R."/>
        </authorList>
    </citation>
    <scope>NUCLEOTIDE SEQUENCE</scope>
</reference>